<name>A0A1F8AHK6_9EURO</name>
<gene>
    <name evidence="1" type="ORF">ABOM_000203</name>
</gene>
<evidence type="ECO:0000313" key="1">
    <source>
        <dbReference type="EMBL" id="OGM51204.1"/>
    </source>
</evidence>
<sequence>MDNPETTEFLCGLDGTDVTLYPPPEPPLCLPRQTWVIDEKLSERSQSMTQQDVADGLGLPFAAAKFLCHRKENPSKKAFMRIYLQIPVIGTQYQSPQIRQKQAAKPQPHVELMALKVLKILECDVIPDLLAYQEGKQGEDSIVPGGYITYVVWDKVPGEPLSEEEFWELDLESRQVIRDKFREAFPKLKKYGYLPRMSTMSKVIYDKATGNMHFSGFSRAGCTDTNEEWHDKYYVLFRLAKPSPQTTDWAKDTAEWTW</sequence>
<dbReference type="AlphaFoldDB" id="A0A1F8AHK6"/>
<evidence type="ECO:0000313" key="2">
    <source>
        <dbReference type="Proteomes" id="UP000179179"/>
    </source>
</evidence>
<dbReference type="EMBL" id="LYCR01000001">
    <property type="protein sequence ID" value="OGM51204.1"/>
    <property type="molecule type" value="Genomic_DNA"/>
</dbReference>
<accession>A0A1F8AHK6</accession>
<organism evidence="1 2">
    <name type="scientific">Aspergillus bombycis</name>
    <dbReference type="NCBI Taxonomy" id="109264"/>
    <lineage>
        <taxon>Eukaryota</taxon>
        <taxon>Fungi</taxon>
        <taxon>Dikarya</taxon>
        <taxon>Ascomycota</taxon>
        <taxon>Pezizomycotina</taxon>
        <taxon>Eurotiomycetes</taxon>
        <taxon>Eurotiomycetidae</taxon>
        <taxon>Eurotiales</taxon>
        <taxon>Aspergillaceae</taxon>
        <taxon>Aspergillus</taxon>
    </lineage>
</organism>
<comment type="caution">
    <text evidence="1">The sequence shown here is derived from an EMBL/GenBank/DDBJ whole genome shotgun (WGS) entry which is preliminary data.</text>
</comment>
<dbReference type="GeneID" id="34443593"/>
<proteinExistence type="predicted"/>
<dbReference type="OrthoDB" id="5401170at2759"/>
<protein>
    <submittedName>
        <fullName evidence="1">Uncharacterized protein</fullName>
    </submittedName>
</protein>
<reference evidence="1 2" key="1">
    <citation type="journal article" date="2016" name="Genome Biol. Evol.">
        <title>Draft genome sequence of an aflatoxigenic Aspergillus species, A. bombycis.</title>
        <authorList>
            <person name="Moore G.G."/>
            <person name="Mack B.M."/>
            <person name="Beltz S.B."/>
            <person name="Gilbert M.K."/>
        </authorList>
    </citation>
    <scope>NUCLEOTIDE SEQUENCE [LARGE SCALE GENOMIC DNA]</scope>
    <source>
        <strain evidence="2">NRRL 26010</strain>
    </source>
</reference>
<dbReference type="RefSeq" id="XP_022394921.1">
    <property type="nucleotide sequence ID" value="XM_022527333.1"/>
</dbReference>
<dbReference type="Proteomes" id="UP000179179">
    <property type="component" value="Unassembled WGS sequence"/>
</dbReference>
<keyword evidence="2" id="KW-1185">Reference proteome</keyword>